<dbReference type="AlphaFoldDB" id="A0A4R6UPX3"/>
<dbReference type="GO" id="GO:0043908">
    <property type="term" value="F:Ser(Gly)-tRNA(Ala) hydrolase activity"/>
    <property type="evidence" value="ECO:0007669"/>
    <property type="project" value="UniProtKB-UniRule"/>
</dbReference>
<dbReference type="GO" id="GO:0000049">
    <property type="term" value="F:tRNA binding"/>
    <property type="evidence" value="ECO:0007669"/>
    <property type="project" value="UniProtKB-UniRule"/>
</dbReference>
<accession>A0A4R6UPX3</accession>
<organism evidence="4 5">
    <name type="scientific">Permianibacter aggregans</name>
    <dbReference type="NCBI Taxonomy" id="1510150"/>
    <lineage>
        <taxon>Bacteria</taxon>
        <taxon>Pseudomonadati</taxon>
        <taxon>Pseudomonadota</taxon>
        <taxon>Gammaproteobacteria</taxon>
        <taxon>Pseudomonadales</taxon>
        <taxon>Pseudomonadaceae</taxon>
        <taxon>Permianibacter</taxon>
    </lineage>
</organism>
<protein>
    <recommendedName>
        <fullName evidence="3">D-aminoacyl-tRNA deacylase</fullName>
        <shortName evidence="3">DTD</shortName>
        <ecNumber evidence="3">3.1.1.96</ecNumber>
    </recommendedName>
    <alternativeName>
        <fullName evidence="3">Gly-tRNA(Ala) deacylase</fullName>
        <ecNumber evidence="3">3.1.1.-</ecNumber>
    </alternativeName>
</protein>
<evidence type="ECO:0000313" key="4">
    <source>
        <dbReference type="EMBL" id="TDQ49061.1"/>
    </source>
</evidence>
<dbReference type="GO" id="GO:0106026">
    <property type="term" value="F:Gly-tRNA(Ala) deacylase activity"/>
    <property type="evidence" value="ECO:0007669"/>
    <property type="project" value="UniProtKB-UniRule"/>
</dbReference>
<sequence length="147" mass="16065">MIALLQRVNHASVTVAGECIGKVDTGLLVFLCAEPQDNEAVADRLLERVLNYRIFSDEQGKMNRSVRDIDGGVLLVPQFTLAADTRKGNRPGFSTAAAPAFGEQMFRYAWQQLQALHPNVASGQFGADMKVALENDGPATFWLQQNG</sequence>
<dbReference type="Proteomes" id="UP000295375">
    <property type="component" value="Unassembled WGS sequence"/>
</dbReference>
<dbReference type="EC" id="3.1.1.96" evidence="3"/>
<reference evidence="4 5" key="1">
    <citation type="submission" date="2019-03" db="EMBL/GenBank/DDBJ databases">
        <title>Genomic Encyclopedia of Type Strains, Phase IV (KMG-IV): sequencing the most valuable type-strain genomes for metagenomic binning, comparative biology and taxonomic classification.</title>
        <authorList>
            <person name="Goeker M."/>
        </authorList>
    </citation>
    <scope>NUCLEOTIDE SEQUENCE [LARGE SCALE GENOMIC DNA]</scope>
    <source>
        <strain evidence="4 5">DSM 103792</strain>
    </source>
</reference>
<comment type="catalytic activity">
    <reaction evidence="3">
        <text>a D-aminoacyl-tRNA + H2O = a tRNA + a D-alpha-amino acid + H(+)</text>
        <dbReference type="Rhea" id="RHEA:13953"/>
        <dbReference type="Rhea" id="RHEA-COMP:10123"/>
        <dbReference type="Rhea" id="RHEA-COMP:10124"/>
        <dbReference type="ChEBI" id="CHEBI:15377"/>
        <dbReference type="ChEBI" id="CHEBI:15378"/>
        <dbReference type="ChEBI" id="CHEBI:59871"/>
        <dbReference type="ChEBI" id="CHEBI:78442"/>
        <dbReference type="ChEBI" id="CHEBI:79333"/>
        <dbReference type="EC" id="3.1.1.96"/>
    </reaction>
</comment>
<comment type="function">
    <text evidence="3">An aminoacyl-tRNA editing enzyme that deacylates mischarged D-aminoacyl-tRNAs. Also deacylates mischarged glycyl-tRNA(Ala), protecting cells against glycine mischarging by AlaRS. Acts via tRNA-based rather than protein-based catalysis; rejects L-amino acids rather than detecting D-amino acids in the active site. By recycling D-aminoacyl-tRNA to D-amino acids and free tRNA molecules, this enzyme counteracts the toxicity associated with the formation of D-aminoacyl-tRNA entities in vivo and helps enforce protein L-homochirality.</text>
</comment>
<dbReference type="GO" id="GO:0019478">
    <property type="term" value="P:D-amino acid catabolic process"/>
    <property type="evidence" value="ECO:0007669"/>
    <property type="project" value="UniProtKB-UniRule"/>
</dbReference>
<dbReference type="EMBL" id="SNYM01000005">
    <property type="protein sequence ID" value="TDQ49061.1"/>
    <property type="molecule type" value="Genomic_DNA"/>
</dbReference>
<comment type="subcellular location">
    <subcellularLocation>
        <location evidence="3">Cytoplasm</location>
    </subcellularLocation>
</comment>
<dbReference type="InterPro" id="IPR023509">
    <property type="entry name" value="DTD-like_sf"/>
</dbReference>
<comment type="similarity">
    <text evidence="1 3">Belongs to the DTD family.</text>
</comment>
<dbReference type="EC" id="3.1.1.-" evidence="3"/>
<gene>
    <name evidence="3" type="primary">dtd</name>
    <name evidence="4" type="ORF">EV696_10535</name>
</gene>
<dbReference type="InterPro" id="IPR003732">
    <property type="entry name" value="Daa-tRNA_deacyls_DTD"/>
</dbReference>
<name>A0A4R6UPX3_9GAMM</name>
<evidence type="ECO:0000256" key="2">
    <source>
        <dbReference type="ARBA" id="ARBA00022801"/>
    </source>
</evidence>
<proteinExistence type="inferred from homology"/>
<dbReference type="GO" id="GO:0051500">
    <property type="term" value="F:D-tyrosyl-tRNA(Tyr) deacylase activity"/>
    <property type="evidence" value="ECO:0007669"/>
    <property type="project" value="TreeGrafter"/>
</dbReference>
<evidence type="ECO:0000256" key="3">
    <source>
        <dbReference type="HAMAP-Rule" id="MF_00518"/>
    </source>
</evidence>
<dbReference type="PANTHER" id="PTHR10472">
    <property type="entry name" value="D-TYROSYL-TRNA TYR DEACYLASE"/>
    <property type="match status" value="1"/>
</dbReference>
<evidence type="ECO:0000313" key="5">
    <source>
        <dbReference type="Proteomes" id="UP000295375"/>
    </source>
</evidence>
<comment type="catalytic activity">
    <reaction evidence="3">
        <text>glycyl-tRNA(Ala) + H2O = tRNA(Ala) + glycine + H(+)</text>
        <dbReference type="Rhea" id="RHEA:53744"/>
        <dbReference type="Rhea" id="RHEA-COMP:9657"/>
        <dbReference type="Rhea" id="RHEA-COMP:13640"/>
        <dbReference type="ChEBI" id="CHEBI:15377"/>
        <dbReference type="ChEBI" id="CHEBI:15378"/>
        <dbReference type="ChEBI" id="CHEBI:57305"/>
        <dbReference type="ChEBI" id="CHEBI:78442"/>
        <dbReference type="ChEBI" id="CHEBI:78522"/>
    </reaction>
</comment>
<feature type="short sequence motif" description="Gly-cisPro motif, important for rejection of L-amino acids" evidence="3">
    <location>
        <begin position="137"/>
        <end position="138"/>
    </location>
</feature>
<keyword evidence="3" id="KW-0820">tRNA-binding</keyword>
<keyword evidence="2 3" id="KW-0378">Hydrolase</keyword>
<dbReference type="RefSeq" id="WP_133589343.1">
    <property type="nucleotide sequence ID" value="NZ_CP037953.1"/>
</dbReference>
<keyword evidence="3" id="KW-0963">Cytoplasm</keyword>
<dbReference type="GO" id="GO:0005737">
    <property type="term" value="C:cytoplasm"/>
    <property type="evidence" value="ECO:0007669"/>
    <property type="project" value="UniProtKB-SubCell"/>
</dbReference>
<comment type="caution">
    <text evidence="4">The sequence shown here is derived from an EMBL/GenBank/DDBJ whole genome shotgun (WGS) entry which is preliminary data.</text>
</comment>
<dbReference type="Gene3D" id="3.50.80.10">
    <property type="entry name" value="D-tyrosyl-tRNA(Tyr) deacylase"/>
    <property type="match status" value="1"/>
</dbReference>
<dbReference type="SUPFAM" id="SSF69500">
    <property type="entry name" value="DTD-like"/>
    <property type="match status" value="1"/>
</dbReference>
<dbReference type="OrthoDB" id="9801395at2"/>
<keyword evidence="3" id="KW-0694">RNA-binding</keyword>
<comment type="domain">
    <text evidence="3">A Gly-cisPro motif from one monomer fits into the active site of the other monomer to allow specific chiral rejection of L-amino acids.</text>
</comment>
<evidence type="ECO:0000256" key="1">
    <source>
        <dbReference type="ARBA" id="ARBA00009673"/>
    </source>
</evidence>
<comment type="subunit">
    <text evidence="3">Homodimer.</text>
</comment>
<dbReference type="FunFam" id="3.50.80.10:FF:000001">
    <property type="entry name" value="D-aminoacyl-tRNA deacylase"/>
    <property type="match status" value="1"/>
</dbReference>
<dbReference type="HAMAP" id="MF_00518">
    <property type="entry name" value="Deacylase_Dtd"/>
    <property type="match status" value="1"/>
</dbReference>
<keyword evidence="5" id="KW-1185">Reference proteome</keyword>
<dbReference type="PANTHER" id="PTHR10472:SF5">
    <property type="entry name" value="D-AMINOACYL-TRNA DEACYLASE 1"/>
    <property type="match status" value="1"/>
</dbReference>
<dbReference type="Pfam" id="PF02580">
    <property type="entry name" value="Tyr_Deacylase"/>
    <property type="match status" value="1"/>
</dbReference>
<dbReference type="NCBIfam" id="TIGR00256">
    <property type="entry name" value="D-aminoacyl-tRNA deacylase"/>
    <property type="match status" value="1"/>
</dbReference>